<feature type="transmembrane region" description="Helical" evidence="6">
    <location>
        <begin position="350"/>
        <end position="367"/>
    </location>
</feature>
<dbReference type="AlphaFoldDB" id="A0A6P3XWZ4"/>
<keyword evidence="6" id="KW-0675">Receptor</keyword>
<feature type="transmembrane region" description="Helical" evidence="6">
    <location>
        <begin position="164"/>
        <end position="195"/>
    </location>
</feature>
<dbReference type="GeneID" id="106748745"/>
<feature type="transmembrane region" description="Helical" evidence="6">
    <location>
        <begin position="13"/>
        <end position="29"/>
    </location>
</feature>
<evidence type="ECO:0000313" key="8">
    <source>
        <dbReference type="RefSeq" id="XP_014483075.1"/>
    </source>
</evidence>
<dbReference type="GO" id="GO:0005886">
    <property type="term" value="C:plasma membrane"/>
    <property type="evidence" value="ECO:0007669"/>
    <property type="project" value="UniProtKB-SubCell"/>
</dbReference>
<feature type="transmembrane region" description="Helical" evidence="6">
    <location>
        <begin position="82"/>
        <end position="102"/>
    </location>
</feature>
<keyword evidence="7" id="KW-1185">Reference proteome</keyword>
<name>A0A6P3XWZ4_DINQU</name>
<keyword evidence="4 6" id="KW-1133">Transmembrane helix</keyword>
<feature type="transmembrane region" description="Helical" evidence="6">
    <location>
        <begin position="41"/>
        <end position="62"/>
    </location>
</feature>
<evidence type="ECO:0000256" key="3">
    <source>
        <dbReference type="ARBA" id="ARBA00022692"/>
    </source>
</evidence>
<comment type="similarity">
    <text evidence="6">Belongs to the insect chemoreceptor superfamily. Gustatory receptor (GR) family.</text>
</comment>
<evidence type="ECO:0000313" key="7">
    <source>
        <dbReference type="Proteomes" id="UP000515204"/>
    </source>
</evidence>
<comment type="subcellular location">
    <subcellularLocation>
        <location evidence="1 6">Cell membrane</location>
        <topology evidence="1 6">Multi-pass membrane protein</topology>
    </subcellularLocation>
</comment>
<evidence type="ECO:0000256" key="1">
    <source>
        <dbReference type="ARBA" id="ARBA00004651"/>
    </source>
</evidence>
<comment type="function">
    <text evidence="6">Gustatory receptor which mediates acceptance or avoidance behavior, depending on its substrates.</text>
</comment>
<dbReference type="OrthoDB" id="7547218at2759"/>
<evidence type="ECO:0000256" key="4">
    <source>
        <dbReference type="ARBA" id="ARBA00022989"/>
    </source>
</evidence>
<sequence length="450" mass="52609">MKLLTAPKYLSDAISPIVTLNYLVGLRIFEYPRGKLRIVPSLIYLLFLLSVFCVSTNAEIIFFNDDILHDNMLKLERVLYKFLANIKVFFTVYEMLHGYFYTKTVNACYRKMIQIDETLRQLGSMFNYNGIYFLSIGSVVVWFLYILCISILREEEMKDYESDLLSVIWIVISDIQATSIRLLVIFEFSIFVRYLQTRFKLLNKLLTETRFKLLNELLTENVEVSMTEEKKRNHFAIKDHAESIDGKQHQNIFSIKVLSQLNPQLQSRIRISISGKRDLIRSRTQSRLPSQFQKLFQMEFQSQFKNQFRDSNSVRRQTHLELCKILKTLCISFGSQIITKYVIFEAFGEIIYSSSYILVIVLINFVCKHATNEGMKTSAIIHEIYGCCPDTDIREEIQQFDLQIAQSPVQFFMFGILLNYPFLSSCLNTVTIYVVIMIQMSNSLESNKNS</sequence>
<dbReference type="RefSeq" id="XP_014483075.1">
    <property type="nucleotide sequence ID" value="XM_014627589.1"/>
</dbReference>
<feature type="transmembrane region" description="Helical" evidence="6">
    <location>
        <begin position="130"/>
        <end position="152"/>
    </location>
</feature>
<keyword evidence="2 6" id="KW-1003">Cell membrane</keyword>
<feature type="transmembrane region" description="Helical" evidence="6">
    <location>
        <begin position="411"/>
        <end position="438"/>
    </location>
</feature>
<accession>A0A6P3XWZ4</accession>
<evidence type="ECO:0000256" key="5">
    <source>
        <dbReference type="ARBA" id="ARBA00023136"/>
    </source>
</evidence>
<dbReference type="GO" id="GO:0007165">
    <property type="term" value="P:signal transduction"/>
    <property type="evidence" value="ECO:0007669"/>
    <property type="project" value="UniProtKB-KW"/>
</dbReference>
<proteinExistence type="inferred from homology"/>
<organism evidence="7 8">
    <name type="scientific">Dinoponera quadriceps</name>
    <name type="common">South American ant</name>
    <dbReference type="NCBI Taxonomy" id="609295"/>
    <lineage>
        <taxon>Eukaryota</taxon>
        <taxon>Metazoa</taxon>
        <taxon>Ecdysozoa</taxon>
        <taxon>Arthropoda</taxon>
        <taxon>Hexapoda</taxon>
        <taxon>Insecta</taxon>
        <taxon>Pterygota</taxon>
        <taxon>Neoptera</taxon>
        <taxon>Endopterygota</taxon>
        <taxon>Hymenoptera</taxon>
        <taxon>Apocrita</taxon>
        <taxon>Aculeata</taxon>
        <taxon>Formicoidea</taxon>
        <taxon>Formicidae</taxon>
        <taxon>Ponerinae</taxon>
        <taxon>Ponerini</taxon>
        <taxon>Dinoponera</taxon>
    </lineage>
</organism>
<dbReference type="Proteomes" id="UP000515204">
    <property type="component" value="Unplaced"/>
</dbReference>
<gene>
    <name evidence="8" type="primary">LOC106748745</name>
</gene>
<dbReference type="KEGG" id="dqu:106748745"/>
<evidence type="ECO:0000256" key="2">
    <source>
        <dbReference type="ARBA" id="ARBA00022475"/>
    </source>
</evidence>
<keyword evidence="3 6" id="KW-0812">Transmembrane</keyword>
<dbReference type="InterPro" id="IPR013604">
    <property type="entry name" value="7TM_chemorcpt"/>
</dbReference>
<evidence type="ECO:0000256" key="6">
    <source>
        <dbReference type="RuleBase" id="RU363108"/>
    </source>
</evidence>
<protein>
    <recommendedName>
        <fullName evidence="6">Gustatory receptor</fullName>
    </recommendedName>
</protein>
<keyword evidence="6" id="KW-0807">Transducer</keyword>
<dbReference type="Pfam" id="PF08395">
    <property type="entry name" value="7tm_7"/>
    <property type="match status" value="2"/>
</dbReference>
<reference evidence="8" key="1">
    <citation type="submission" date="2025-08" db="UniProtKB">
        <authorList>
            <consortium name="RefSeq"/>
        </authorList>
    </citation>
    <scope>IDENTIFICATION</scope>
</reference>
<keyword evidence="5 6" id="KW-0472">Membrane</keyword>
<dbReference type="GO" id="GO:0050909">
    <property type="term" value="P:sensory perception of taste"/>
    <property type="evidence" value="ECO:0007669"/>
    <property type="project" value="InterPro"/>
</dbReference>